<feature type="compositionally biased region" description="Basic and acidic residues" evidence="1">
    <location>
        <begin position="37"/>
        <end position="50"/>
    </location>
</feature>
<reference evidence="2" key="1">
    <citation type="submission" date="2020-10" db="EMBL/GenBank/DDBJ databases">
        <authorList>
            <person name="Gilroy R."/>
        </authorList>
    </citation>
    <scope>NUCLEOTIDE SEQUENCE</scope>
    <source>
        <strain evidence="2">CHK181-108</strain>
    </source>
</reference>
<dbReference type="InterPro" id="IPR005624">
    <property type="entry name" value="PduO/GlcC-like"/>
</dbReference>
<dbReference type="SUPFAM" id="SSF143744">
    <property type="entry name" value="GlcG-like"/>
    <property type="match status" value="1"/>
</dbReference>
<comment type="caution">
    <text evidence="2">The sequence shown here is derived from an EMBL/GenBank/DDBJ whole genome shotgun (WGS) entry which is preliminary data.</text>
</comment>
<dbReference type="Proteomes" id="UP000824165">
    <property type="component" value="Unassembled WGS sequence"/>
</dbReference>
<evidence type="ECO:0000313" key="2">
    <source>
        <dbReference type="EMBL" id="HIT85011.1"/>
    </source>
</evidence>
<dbReference type="AlphaFoldDB" id="A0A9D1H365"/>
<proteinExistence type="predicted"/>
<evidence type="ECO:0000256" key="1">
    <source>
        <dbReference type="SAM" id="MobiDB-lite"/>
    </source>
</evidence>
<feature type="region of interest" description="Disordered" evidence="1">
    <location>
        <begin position="21"/>
        <end position="50"/>
    </location>
</feature>
<dbReference type="PANTHER" id="PTHR34309:SF1">
    <property type="entry name" value="PROTEIN GLCG"/>
    <property type="match status" value="1"/>
</dbReference>
<dbReference type="Pfam" id="PF03928">
    <property type="entry name" value="HbpS-like"/>
    <property type="match status" value="1"/>
</dbReference>
<gene>
    <name evidence="2" type="ORF">IAA60_03780</name>
</gene>
<dbReference type="EMBL" id="DVLU01000031">
    <property type="protein sequence ID" value="HIT85011.1"/>
    <property type="molecule type" value="Genomic_DNA"/>
</dbReference>
<sequence length="191" mass="19417">MDGIKTIDELLAAVAENMNVGPSAPKKAPAPQKAQPHKTEELKPEAAAGREAEYSAAGTVDLDGAKLIAGAVRAAAEIIGVSVVTAVVNEGANLVCLEAMDNSYIASVSAAQQKAYTAAALRMPTYKALEESRGGMLDGLTNGSGLLLLAGGEPLFNGKKLIGAVGVSGGTKEQDALLAKTAADVFKALRK</sequence>
<name>A0A9D1H365_9FIRM</name>
<reference evidence="2" key="2">
    <citation type="journal article" date="2021" name="PeerJ">
        <title>Extensive microbial diversity within the chicken gut microbiome revealed by metagenomics and culture.</title>
        <authorList>
            <person name="Gilroy R."/>
            <person name="Ravi A."/>
            <person name="Getino M."/>
            <person name="Pursley I."/>
            <person name="Horton D.L."/>
            <person name="Alikhan N.F."/>
            <person name="Baker D."/>
            <person name="Gharbi K."/>
            <person name="Hall N."/>
            <person name="Watson M."/>
            <person name="Adriaenssens E.M."/>
            <person name="Foster-Nyarko E."/>
            <person name="Jarju S."/>
            <person name="Secka A."/>
            <person name="Antonio M."/>
            <person name="Oren A."/>
            <person name="Chaudhuri R.R."/>
            <person name="La Ragione R."/>
            <person name="Hildebrand F."/>
            <person name="Pallen M.J."/>
        </authorList>
    </citation>
    <scope>NUCLEOTIDE SEQUENCE</scope>
    <source>
        <strain evidence="2">CHK181-108</strain>
    </source>
</reference>
<organism evidence="2 3">
    <name type="scientific">Candidatus Ornithomonoglobus intestinigallinarum</name>
    <dbReference type="NCBI Taxonomy" id="2840894"/>
    <lineage>
        <taxon>Bacteria</taxon>
        <taxon>Bacillati</taxon>
        <taxon>Bacillota</taxon>
        <taxon>Clostridia</taxon>
        <taxon>Candidatus Ornithomonoglobus</taxon>
    </lineage>
</organism>
<dbReference type="Gene3D" id="3.30.450.150">
    <property type="entry name" value="Haem-degrading domain"/>
    <property type="match status" value="1"/>
</dbReference>
<dbReference type="PANTHER" id="PTHR34309">
    <property type="entry name" value="SLR1406 PROTEIN"/>
    <property type="match status" value="1"/>
</dbReference>
<dbReference type="InterPro" id="IPR052517">
    <property type="entry name" value="GlcG_carb_metab_protein"/>
</dbReference>
<evidence type="ECO:0000313" key="3">
    <source>
        <dbReference type="Proteomes" id="UP000824165"/>
    </source>
</evidence>
<dbReference type="InterPro" id="IPR038084">
    <property type="entry name" value="PduO/GlcC-like_sf"/>
</dbReference>
<accession>A0A9D1H365</accession>
<protein>
    <submittedName>
        <fullName evidence="2">Heme-binding protein</fullName>
    </submittedName>
</protein>
<feature type="compositionally biased region" description="Low complexity" evidence="1">
    <location>
        <begin position="24"/>
        <end position="34"/>
    </location>
</feature>